<protein>
    <submittedName>
        <fullName evidence="1">DUF488 family protein</fullName>
    </submittedName>
</protein>
<organism evidence="1 2">
    <name type="scientific">Streptomyces chisholmiae</name>
    <dbReference type="NCBI Taxonomy" id="3075540"/>
    <lineage>
        <taxon>Bacteria</taxon>
        <taxon>Bacillati</taxon>
        <taxon>Actinomycetota</taxon>
        <taxon>Actinomycetes</taxon>
        <taxon>Kitasatosporales</taxon>
        <taxon>Streptomycetaceae</taxon>
        <taxon>Streptomyces</taxon>
    </lineage>
</organism>
<gene>
    <name evidence="1" type="ORF">RM844_28085</name>
</gene>
<dbReference type="RefSeq" id="WP_311670212.1">
    <property type="nucleotide sequence ID" value="NZ_JAVREO010000023.1"/>
</dbReference>
<keyword evidence="2" id="KW-1185">Reference proteome</keyword>
<accession>A0ABU2JYQ1</accession>
<dbReference type="PANTHER" id="PTHR36849">
    <property type="entry name" value="CYTOPLASMIC PROTEIN-RELATED"/>
    <property type="match status" value="1"/>
</dbReference>
<evidence type="ECO:0000313" key="2">
    <source>
        <dbReference type="Proteomes" id="UP001183410"/>
    </source>
</evidence>
<name>A0ABU2JYQ1_9ACTN</name>
<sequence length="123" mass="14177">MIRVRRVYEEPAGDEDLRVLVDRLWPRGVKKAELSFDEWPKELTPSPELRHWYHGPDGDFGEFRRRYRAELAADEPAAALDRLHRLDAEGRTVALLTAAKDPDHMHPGVLVEVLDEMRDGHGD</sequence>
<dbReference type="PANTHER" id="PTHR36849:SF1">
    <property type="entry name" value="CYTOPLASMIC PROTEIN"/>
    <property type="match status" value="1"/>
</dbReference>
<dbReference type="InterPro" id="IPR052552">
    <property type="entry name" value="YeaO-like"/>
</dbReference>
<proteinExistence type="predicted"/>
<dbReference type="EMBL" id="JAVREO010000023">
    <property type="protein sequence ID" value="MDT0270138.1"/>
    <property type="molecule type" value="Genomic_DNA"/>
</dbReference>
<reference evidence="2" key="1">
    <citation type="submission" date="2023-07" db="EMBL/GenBank/DDBJ databases">
        <title>30 novel species of actinomycetes from the DSMZ collection.</title>
        <authorList>
            <person name="Nouioui I."/>
        </authorList>
    </citation>
    <scope>NUCLEOTIDE SEQUENCE [LARGE SCALE GENOMIC DNA]</scope>
    <source>
        <strain evidence="2">DSM 44915</strain>
    </source>
</reference>
<evidence type="ECO:0000313" key="1">
    <source>
        <dbReference type="EMBL" id="MDT0270138.1"/>
    </source>
</evidence>
<dbReference type="Proteomes" id="UP001183410">
    <property type="component" value="Unassembled WGS sequence"/>
</dbReference>
<dbReference type="Pfam" id="PF22752">
    <property type="entry name" value="DUF488-N3i"/>
    <property type="match status" value="1"/>
</dbReference>
<comment type="caution">
    <text evidence="1">The sequence shown here is derived from an EMBL/GenBank/DDBJ whole genome shotgun (WGS) entry which is preliminary data.</text>
</comment>